<evidence type="ECO:0000256" key="1">
    <source>
        <dbReference type="SAM" id="MobiDB-lite"/>
    </source>
</evidence>
<protein>
    <submittedName>
        <fullName evidence="3">Uncharacterized protein</fullName>
    </submittedName>
</protein>
<dbReference type="Proteomes" id="UP000068164">
    <property type="component" value="Unassembled WGS sequence"/>
</dbReference>
<feature type="chain" id="PRO_5007137358" evidence="2">
    <location>
        <begin position="26"/>
        <end position="210"/>
    </location>
</feature>
<organism evidence="3 4">
    <name type="scientific">Rhizobium altiplani</name>
    <dbReference type="NCBI Taxonomy" id="1864509"/>
    <lineage>
        <taxon>Bacteria</taxon>
        <taxon>Pseudomonadati</taxon>
        <taxon>Pseudomonadota</taxon>
        <taxon>Alphaproteobacteria</taxon>
        <taxon>Hyphomicrobiales</taxon>
        <taxon>Rhizobiaceae</taxon>
        <taxon>Rhizobium/Agrobacterium group</taxon>
        <taxon>Rhizobium</taxon>
    </lineage>
</organism>
<reference evidence="3 4" key="1">
    <citation type="submission" date="2015-11" db="EMBL/GenBank/DDBJ databases">
        <title>Draft Genome Sequence of the Strain BR 10423 (Rhizobium sp.) isolated from nodules of Mimosa pudica.</title>
        <authorList>
            <person name="Barauna A.C."/>
            <person name="Zilli J.E."/>
            <person name="Simoes-Araujo J.L."/>
            <person name="Reis V.M."/>
            <person name="James E.K."/>
            <person name="Reis F.B.Jr."/>
            <person name="Rouws L.F."/>
            <person name="Passos S.R."/>
            <person name="Gois S.R."/>
        </authorList>
    </citation>
    <scope>NUCLEOTIDE SEQUENCE [LARGE SCALE GENOMIC DNA]</scope>
    <source>
        <strain evidence="3 4">BR10423</strain>
    </source>
</reference>
<feature type="signal peptide" evidence="2">
    <location>
        <begin position="1"/>
        <end position="25"/>
    </location>
</feature>
<evidence type="ECO:0000313" key="3">
    <source>
        <dbReference type="EMBL" id="KWV58396.1"/>
    </source>
</evidence>
<keyword evidence="4" id="KW-1185">Reference proteome</keyword>
<name>A0A109K0G2_9HYPH</name>
<comment type="caution">
    <text evidence="3">The sequence shown here is derived from an EMBL/GenBank/DDBJ whole genome shotgun (WGS) entry which is preliminary data.</text>
</comment>
<feature type="region of interest" description="Disordered" evidence="1">
    <location>
        <begin position="167"/>
        <end position="210"/>
    </location>
</feature>
<accession>A0A109K0G2</accession>
<evidence type="ECO:0000256" key="2">
    <source>
        <dbReference type="SAM" id="SignalP"/>
    </source>
</evidence>
<proteinExistence type="predicted"/>
<gene>
    <name evidence="3" type="ORF">AS026_30485</name>
</gene>
<evidence type="ECO:0000313" key="4">
    <source>
        <dbReference type="Proteomes" id="UP000068164"/>
    </source>
</evidence>
<dbReference type="AlphaFoldDB" id="A0A109K0G2"/>
<sequence>MLKNTIAAFVLAATAAAATVTPALAGDGVVYKQTKHWIVMAYPQDIRCIAHTAYPRTGDQILFGIDTKGWFLSLASRSANMTAGNQYKVSVVTSLGSSGTYIGRAIGKDQIMIDSLTNADLYGWAKAKSINIVGMGVYNLKGSLDAIVSLKSCGDMIVAMQDAGVPQASAPQQNEPAAGVQVPNVTRPAPEPRQTTPQPPHDNLVEAIEL</sequence>
<keyword evidence="2" id="KW-0732">Signal</keyword>
<dbReference type="EMBL" id="LNCD01000023">
    <property type="protein sequence ID" value="KWV58396.1"/>
    <property type="molecule type" value="Genomic_DNA"/>
</dbReference>
<dbReference type="RefSeq" id="WP_062368703.1">
    <property type="nucleotide sequence ID" value="NZ_LNCD01000023.1"/>
</dbReference>